<evidence type="ECO:0000313" key="7">
    <source>
        <dbReference type="EMBL" id="QWG00644.1"/>
    </source>
</evidence>
<keyword evidence="5" id="KW-0378">Hydrolase</keyword>
<keyword evidence="2" id="KW-1277">Toxin-antitoxin system</keyword>
<dbReference type="AlphaFoldDB" id="A0AAX1MZ76"/>
<reference evidence="7 8" key="1">
    <citation type="submission" date="2021-05" db="EMBL/GenBank/DDBJ databases">
        <title>Comparative genomic studies on the polysaccharide-degrading batcterial strains of the Flammeovirga genus.</title>
        <authorList>
            <person name="Zewei F."/>
            <person name="Zheng Z."/>
            <person name="Yu L."/>
            <person name="Ruyue G."/>
            <person name="Yanhong M."/>
            <person name="Yuanyuan C."/>
            <person name="Jingyan G."/>
            <person name="Wenjun H."/>
        </authorList>
    </citation>
    <scope>NUCLEOTIDE SEQUENCE [LARGE SCALE GENOMIC DNA]</scope>
    <source>
        <strain evidence="7 8">NBRC:100898</strain>
    </source>
</reference>
<evidence type="ECO:0000313" key="8">
    <source>
        <dbReference type="Proteomes" id="UP000678679"/>
    </source>
</evidence>
<dbReference type="RefSeq" id="WP_169666142.1">
    <property type="nucleotide sequence ID" value="NZ_CP076132.1"/>
</dbReference>
<keyword evidence="3" id="KW-0540">Nuclease</keyword>
<protein>
    <recommendedName>
        <fullName evidence="6">Putative mRNA interferase YoeB</fullName>
    </recommendedName>
</protein>
<gene>
    <name evidence="7" type="ORF">KMW28_13385</name>
</gene>
<proteinExistence type="inferred from homology"/>
<dbReference type="PANTHER" id="PTHR38039">
    <property type="entry name" value="TOXIN YOEB"/>
    <property type="match status" value="1"/>
</dbReference>
<dbReference type="GO" id="GO:0004519">
    <property type="term" value="F:endonuclease activity"/>
    <property type="evidence" value="ECO:0007669"/>
    <property type="project" value="UniProtKB-KW"/>
</dbReference>
<comment type="similarity">
    <text evidence="1">Belongs to the YoeB family.</text>
</comment>
<dbReference type="KEGG" id="fya:KMW28_13385"/>
<organism evidence="7 8">
    <name type="scientific">Flammeovirga yaeyamensis</name>
    <dbReference type="NCBI Taxonomy" id="367791"/>
    <lineage>
        <taxon>Bacteria</taxon>
        <taxon>Pseudomonadati</taxon>
        <taxon>Bacteroidota</taxon>
        <taxon>Cytophagia</taxon>
        <taxon>Cytophagales</taxon>
        <taxon>Flammeovirgaceae</taxon>
        <taxon>Flammeovirga</taxon>
    </lineage>
</organism>
<dbReference type="GO" id="GO:0006401">
    <property type="term" value="P:RNA catabolic process"/>
    <property type="evidence" value="ECO:0007669"/>
    <property type="project" value="InterPro"/>
</dbReference>
<evidence type="ECO:0000256" key="3">
    <source>
        <dbReference type="ARBA" id="ARBA00022722"/>
    </source>
</evidence>
<evidence type="ECO:0000256" key="6">
    <source>
        <dbReference type="ARBA" id="ARBA00030388"/>
    </source>
</evidence>
<evidence type="ECO:0000256" key="1">
    <source>
        <dbReference type="ARBA" id="ARBA00008172"/>
    </source>
</evidence>
<accession>A0AAX1MZ76</accession>
<dbReference type="InterPro" id="IPR035093">
    <property type="entry name" value="RelE/ParE_toxin_dom_sf"/>
</dbReference>
<dbReference type="InterPro" id="IPR009614">
    <property type="entry name" value="YoeB_toxin"/>
</dbReference>
<dbReference type="Pfam" id="PF06769">
    <property type="entry name" value="YoeB_toxin"/>
    <property type="match status" value="1"/>
</dbReference>
<dbReference type="Gene3D" id="3.30.2310.20">
    <property type="entry name" value="RelE-like"/>
    <property type="match status" value="1"/>
</dbReference>
<dbReference type="Proteomes" id="UP000678679">
    <property type="component" value="Chromosome 1"/>
</dbReference>
<evidence type="ECO:0000256" key="4">
    <source>
        <dbReference type="ARBA" id="ARBA00022759"/>
    </source>
</evidence>
<dbReference type="SUPFAM" id="SSF143011">
    <property type="entry name" value="RelE-like"/>
    <property type="match status" value="1"/>
</dbReference>
<name>A0AAX1MZ76_9BACT</name>
<evidence type="ECO:0000256" key="2">
    <source>
        <dbReference type="ARBA" id="ARBA00022649"/>
    </source>
</evidence>
<evidence type="ECO:0000256" key="5">
    <source>
        <dbReference type="ARBA" id="ARBA00022801"/>
    </source>
</evidence>
<keyword evidence="4" id="KW-0255">Endonuclease</keyword>
<keyword evidence="8" id="KW-1185">Reference proteome</keyword>
<dbReference type="PANTHER" id="PTHR38039:SF1">
    <property type="entry name" value="TOXIN YOEB"/>
    <property type="match status" value="1"/>
</dbReference>
<sequence>MNFKTTATFDKGYKILKKKNRKSDMDKIKELIQDISINGLLCCKGSPEALKNNLSGYYSRRINKKDRLVYYVDGDDIYLYSCFGHY</sequence>
<dbReference type="GO" id="GO:0016787">
    <property type="term" value="F:hydrolase activity"/>
    <property type="evidence" value="ECO:0007669"/>
    <property type="project" value="UniProtKB-KW"/>
</dbReference>
<dbReference type="NCBIfam" id="TIGR02116">
    <property type="entry name" value="toxin_Txe_YoeB"/>
    <property type="match status" value="1"/>
</dbReference>
<dbReference type="EMBL" id="CP076132">
    <property type="protein sequence ID" value="QWG00644.1"/>
    <property type="molecule type" value="Genomic_DNA"/>
</dbReference>